<proteinExistence type="predicted"/>
<accession>A0A484F9A0</accession>
<evidence type="ECO:0000313" key="1">
    <source>
        <dbReference type="EMBL" id="TDZ14869.1"/>
    </source>
</evidence>
<comment type="caution">
    <text evidence="1">The sequence shown here is derived from an EMBL/GenBank/DDBJ whole genome shotgun (WGS) entry which is preliminary data.</text>
</comment>
<protein>
    <submittedName>
        <fullName evidence="1">Uncharacterized protein</fullName>
    </submittedName>
</protein>
<evidence type="ECO:0000313" key="2">
    <source>
        <dbReference type="Proteomes" id="UP000014480"/>
    </source>
</evidence>
<keyword evidence="2" id="KW-1185">Reference proteome</keyword>
<dbReference type="Proteomes" id="UP000014480">
    <property type="component" value="Unassembled WGS sequence"/>
</dbReference>
<dbReference type="EMBL" id="AMCV02000047">
    <property type="protein sequence ID" value="TDZ14869.1"/>
    <property type="molecule type" value="Genomic_DNA"/>
</dbReference>
<reference evidence="2" key="1">
    <citation type="journal article" date="2013" name="New Phytol.">
        <title>Comparative genomic and transcriptomic analyses reveal the hemibiotrophic stage shift of Colletotrichum fungi.</title>
        <authorList>
            <person name="Gan P."/>
            <person name="Ikeda K."/>
            <person name="Irieda H."/>
            <person name="Narusaka M."/>
            <person name="O'Connell R.J."/>
            <person name="Narusaka Y."/>
            <person name="Takano Y."/>
            <person name="Kubo Y."/>
            <person name="Shirasu K."/>
        </authorList>
    </citation>
    <scope>NUCLEOTIDE SEQUENCE [LARGE SCALE GENOMIC DNA]</scope>
    <source>
        <strain evidence="2">104-T / ATCC 96160 / CBS 514.97 / LARS 414 / MAFF 240422</strain>
    </source>
</reference>
<organism evidence="1 2">
    <name type="scientific">Colletotrichum orbiculare (strain 104-T / ATCC 96160 / CBS 514.97 / LARS 414 / MAFF 240422)</name>
    <name type="common">Cucumber anthracnose fungus</name>
    <name type="synonym">Colletotrichum lagenarium</name>
    <dbReference type="NCBI Taxonomy" id="1213857"/>
    <lineage>
        <taxon>Eukaryota</taxon>
        <taxon>Fungi</taxon>
        <taxon>Dikarya</taxon>
        <taxon>Ascomycota</taxon>
        <taxon>Pezizomycotina</taxon>
        <taxon>Sordariomycetes</taxon>
        <taxon>Hypocreomycetidae</taxon>
        <taxon>Glomerellales</taxon>
        <taxon>Glomerellaceae</taxon>
        <taxon>Colletotrichum</taxon>
        <taxon>Colletotrichum orbiculare species complex</taxon>
    </lineage>
</organism>
<name>A0A484F9A0_COLOR</name>
<dbReference type="AlphaFoldDB" id="A0A484F9A0"/>
<sequence length="77" mass="8469">MDLTPGSVSEKALSERLHTLLWGDDEAIVGPGANGAPYSKGRGHFCSGLQRALQARCHQPKCLQLQDKRKNKQKQVL</sequence>
<gene>
    <name evidence="1" type="ORF">Cob_v012148</name>
</gene>
<reference evidence="2" key="2">
    <citation type="journal article" date="2019" name="Mol. Plant Microbe Interact.">
        <title>Genome sequence resources for four phytopathogenic fungi from the Colletotrichum orbiculare species complex.</title>
        <authorList>
            <person name="Gan P."/>
            <person name="Tsushima A."/>
            <person name="Narusaka M."/>
            <person name="Narusaka Y."/>
            <person name="Takano Y."/>
            <person name="Kubo Y."/>
            <person name="Shirasu K."/>
        </authorList>
    </citation>
    <scope>GENOME REANNOTATION</scope>
    <source>
        <strain evidence="2">104-T / ATCC 96160 / CBS 514.97 / LARS 414 / MAFF 240422</strain>
    </source>
</reference>